<dbReference type="InterPro" id="IPR013783">
    <property type="entry name" value="Ig-like_fold"/>
</dbReference>
<dbReference type="GO" id="GO:0004896">
    <property type="term" value="F:cytokine receptor activity"/>
    <property type="evidence" value="ECO:0007669"/>
    <property type="project" value="TreeGrafter"/>
</dbReference>
<evidence type="ECO:0000313" key="5">
    <source>
        <dbReference type="Proteomes" id="UP000824540"/>
    </source>
</evidence>
<feature type="non-terminal residue" evidence="4">
    <location>
        <position position="294"/>
    </location>
</feature>
<feature type="signal peptide" evidence="2">
    <location>
        <begin position="1"/>
        <end position="21"/>
    </location>
</feature>
<dbReference type="PANTHER" id="PTHR20859:SF91">
    <property type="match status" value="1"/>
</dbReference>
<dbReference type="AlphaFoldDB" id="A0A8T2MU20"/>
<dbReference type="InterPro" id="IPR050650">
    <property type="entry name" value="Type-II_Cytokine-TF_Rcpt"/>
</dbReference>
<keyword evidence="5" id="KW-1185">Reference proteome</keyword>
<feature type="region of interest" description="Disordered" evidence="1">
    <location>
        <begin position="198"/>
        <end position="260"/>
    </location>
</feature>
<dbReference type="SUPFAM" id="SSF49265">
    <property type="entry name" value="Fibronectin type III"/>
    <property type="match status" value="2"/>
</dbReference>
<proteinExistence type="predicted"/>
<dbReference type="Pfam" id="PF09294">
    <property type="entry name" value="Interfer-bind"/>
    <property type="match status" value="1"/>
</dbReference>
<dbReference type="Pfam" id="PF01108">
    <property type="entry name" value="Tissue_fac"/>
    <property type="match status" value="1"/>
</dbReference>
<dbReference type="GO" id="GO:0005886">
    <property type="term" value="C:plasma membrane"/>
    <property type="evidence" value="ECO:0007669"/>
    <property type="project" value="TreeGrafter"/>
</dbReference>
<feature type="compositionally biased region" description="Polar residues" evidence="1">
    <location>
        <begin position="237"/>
        <end position="253"/>
    </location>
</feature>
<dbReference type="Proteomes" id="UP000824540">
    <property type="component" value="Unassembled WGS sequence"/>
</dbReference>
<dbReference type="CDD" id="cd00063">
    <property type="entry name" value="FN3"/>
    <property type="match status" value="1"/>
</dbReference>
<evidence type="ECO:0000313" key="4">
    <source>
        <dbReference type="EMBL" id="KAG9331076.1"/>
    </source>
</evidence>
<feature type="domain" description="Fibronectin type-III" evidence="3">
    <location>
        <begin position="23"/>
        <end position="123"/>
    </location>
</feature>
<dbReference type="EMBL" id="JAFBMS010000389">
    <property type="protein sequence ID" value="KAG9331076.1"/>
    <property type="molecule type" value="Genomic_DNA"/>
</dbReference>
<feature type="compositionally biased region" description="Acidic residues" evidence="1">
    <location>
        <begin position="212"/>
        <end position="221"/>
    </location>
</feature>
<dbReference type="InterPro" id="IPR015373">
    <property type="entry name" value="Interferon/interleukin_rcp_dom"/>
</dbReference>
<accession>A0A8T2MU20</accession>
<evidence type="ECO:0000256" key="1">
    <source>
        <dbReference type="SAM" id="MobiDB-lite"/>
    </source>
</evidence>
<comment type="caution">
    <text evidence="4">The sequence shown here is derived from an EMBL/GenBank/DDBJ whole genome shotgun (WGS) entry which is preliminary data.</text>
</comment>
<dbReference type="OrthoDB" id="8947665at2759"/>
<organism evidence="4 5">
    <name type="scientific">Albula glossodonta</name>
    <name type="common">roundjaw bonefish</name>
    <dbReference type="NCBI Taxonomy" id="121402"/>
    <lineage>
        <taxon>Eukaryota</taxon>
        <taxon>Metazoa</taxon>
        <taxon>Chordata</taxon>
        <taxon>Craniata</taxon>
        <taxon>Vertebrata</taxon>
        <taxon>Euteleostomi</taxon>
        <taxon>Actinopterygii</taxon>
        <taxon>Neopterygii</taxon>
        <taxon>Teleostei</taxon>
        <taxon>Albuliformes</taxon>
        <taxon>Albulidae</taxon>
        <taxon>Albula</taxon>
    </lineage>
</organism>
<keyword evidence="2" id="KW-0732">Signal</keyword>
<dbReference type="PANTHER" id="PTHR20859">
    <property type="entry name" value="INTERFERON/INTERLEUKIN RECEPTOR"/>
    <property type="match status" value="1"/>
</dbReference>
<sequence>MNMNYILKNIYFLQLCQCALGSLPAPINVIVESLNFEHKLRWDPGPGSPPDTTYIVQYSPCHNAKLPLHVPNYMVAVVKQTLQQCTSRDPWLTYTIKVRASHHGKKSPWGETQFSPSSDTVLDPPVLTVSGCGDCLTLSITFPEFIQQVYGQIHYNISWKRAGHSEVGTLFMKSSRVELQYLERGMEYCVRVQAQGAGASRGSGGGLGHQSEEEEEEEEDGSSSGYGSQVARVSHDATCSSATPSLTPTTGYSGSAGLWSGMAEQGEPLWRVGAQVDVVKNMGGEEDAGTELGK</sequence>
<dbReference type="InterPro" id="IPR003961">
    <property type="entry name" value="FN3_dom"/>
</dbReference>
<protein>
    <recommendedName>
        <fullName evidence="3">Fibronectin type-III domain-containing protein</fullName>
    </recommendedName>
</protein>
<dbReference type="PROSITE" id="PS50853">
    <property type="entry name" value="FN3"/>
    <property type="match status" value="1"/>
</dbReference>
<name>A0A8T2MU20_9TELE</name>
<dbReference type="InterPro" id="IPR036116">
    <property type="entry name" value="FN3_sf"/>
</dbReference>
<dbReference type="Gene3D" id="2.60.40.10">
    <property type="entry name" value="Immunoglobulins"/>
    <property type="match status" value="1"/>
</dbReference>
<gene>
    <name evidence="4" type="ORF">JZ751_020274</name>
</gene>
<evidence type="ECO:0000256" key="2">
    <source>
        <dbReference type="SAM" id="SignalP"/>
    </source>
</evidence>
<evidence type="ECO:0000259" key="3">
    <source>
        <dbReference type="PROSITE" id="PS50853"/>
    </source>
</evidence>
<feature type="compositionally biased region" description="Gly residues" evidence="1">
    <location>
        <begin position="199"/>
        <end position="208"/>
    </location>
</feature>
<feature type="chain" id="PRO_5035800686" description="Fibronectin type-III domain-containing protein" evidence="2">
    <location>
        <begin position="22"/>
        <end position="294"/>
    </location>
</feature>
<reference evidence="4" key="1">
    <citation type="thesis" date="2021" institute="BYU ScholarsArchive" country="Provo, UT, USA">
        <title>Applications of and Algorithms for Genome Assembly and Genomic Analyses with an Emphasis on Marine Teleosts.</title>
        <authorList>
            <person name="Pickett B.D."/>
        </authorList>
    </citation>
    <scope>NUCLEOTIDE SEQUENCE</scope>
    <source>
        <strain evidence="4">HI-2016</strain>
    </source>
</reference>